<comment type="caution">
    <text evidence="1">The sequence shown here is derived from an EMBL/GenBank/DDBJ whole genome shotgun (WGS) entry which is preliminary data.</text>
</comment>
<accession>A0A849CII3</accession>
<dbReference type="AlphaFoldDB" id="A0A849CII3"/>
<organism evidence="1 2">
    <name type="scientific">Pasteurella multocida</name>
    <dbReference type="NCBI Taxonomy" id="747"/>
    <lineage>
        <taxon>Bacteria</taxon>
        <taxon>Pseudomonadati</taxon>
        <taxon>Pseudomonadota</taxon>
        <taxon>Gammaproteobacteria</taxon>
        <taxon>Pasteurellales</taxon>
        <taxon>Pasteurellaceae</taxon>
        <taxon>Pasteurella</taxon>
    </lineage>
</organism>
<dbReference type="EMBL" id="PPVL01000001">
    <property type="protein sequence ID" value="NNI77838.1"/>
    <property type="molecule type" value="Genomic_DNA"/>
</dbReference>
<dbReference type="Proteomes" id="UP000540079">
    <property type="component" value="Unassembled WGS sequence"/>
</dbReference>
<name>A0A849CII3_PASMD</name>
<evidence type="ECO:0000313" key="2">
    <source>
        <dbReference type="Proteomes" id="UP000540079"/>
    </source>
</evidence>
<gene>
    <name evidence="1" type="ORF">C2800_00095</name>
</gene>
<reference evidence="1 2" key="1">
    <citation type="journal article" date="2018" name="Front. Microbiol.">
        <title>Genetic and Phylogenetic Characteristics of Pasteurella multocida Isolates From Different Host Species.</title>
        <authorList>
            <person name="Peng Z."/>
            <person name="Liang W."/>
            <person name="Wang F."/>
            <person name="Xu Z."/>
            <person name="Xie Z."/>
            <person name="Lian Z."/>
            <person name="Hua L."/>
            <person name="Zhou R."/>
            <person name="Chen H."/>
            <person name="Wu B."/>
        </authorList>
    </citation>
    <scope>NUCLEOTIDE SEQUENCE [LARGE SCALE GENOMIC DNA]</scope>
    <source>
        <strain evidence="1 2">HNA06</strain>
    </source>
</reference>
<evidence type="ECO:0000313" key="1">
    <source>
        <dbReference type="EMBL" id="NNI77838.1"/>
    </source>
</evidence>
<proteinExistence type="predicted"/>
<sequence length="62" mass="7120">MRFCFSSFKDNFLNGKLAVFALLRCVTFLKIFLHSGKIEGAVCLSVINKVRLVLKQFFCFPL</sequence>
<protein>
    <submittedName>
        <fullName evidence="1">Uncharacterized protein</fullName>
    </submittedName>
</protein>